<gene>
    <name evidence="4" type="primary">Aste57867_9526</name>
    <name evidence="3" type="ORF">As57867_009489</name>
    <name evidence="4" type="ORF">ASTE57867_9526</name>
</gene>
<feature type="chain" id="PRO_5036116124" evidence="2">
    <location>
        <begin position="23"/>
        <end position="245"/>
    </location>
</feature>
<keyword evidence="1" id="KW-1133">Transmembrane helix</keyword>
<dbReference type="Proteomes" id="UP000332933">
    <property type="component" value="Unassembled WGS sequence"/>
</dbReference>
<accession>A0A485KNH5</accession>
<keyword evidence="5" id="KW-1185">Reference proteome</keyword>
<feature type="transmembrane region" description="Helical" evidence="1">
    <location>
        <begin position="119"/>
        <end position="140"/>
    </location>
</feature>
<keyword evidence="1" id="KW-0812">Transmembrane</keyword>
<keyword evidence="1" id="KW-0472">Membrane</keyword>
<proteinExistence type="predicted"/>
<dbReference type="EMBL" id="CAADRA010005167">
    <property type="protein sequence ID" value="VFT86405.1"/>
    <property type="molecule type" value="Genomic_DNA"/>
</dbReference>
<keyword evidence="2" id="KW-0732">Signal</keyword>
<evidence type="ECO:0000313" key="3">
    <source>
        <dbReference type="EMBL" id="KAF0699933.1"/>
    </source>
</evidence>
<reference evidence="3" key="2">
    <citation type="submission" date="2019-06" db="EMBL/GenBank/DDBJ databases">
        <title>Genomics analysis of Aphanomyces spp. identifies a new class of oomycete effector associated with host adaptation.</title>
        <authorList>
            <person name="Gaulin E."/>
        </authorList>
    </citation>
    <scope>NUCLEOTIDE SEQUENCE</scope>
    <source>
        <strain evidence="3">CBS 578.67</strain>
    </source>
</reference>
<feature type="signal peptide" evidence="2">
    <location>
        <begin position="1"/>
        <end position="22"/>
    </location>
</feature>
<evidence type="ECO:0000256" key="1">
    <source>
        <dbReference type="SAM" id="Phobius"/>
    </source>
</evidence>
<dbReference type="AlphaFoldDB" id="A0A485KNH5"/>
<reference evidence="4 5" key="1">
    <citation type="submission" date="2019-03" db="EMBL/GenBank/DDBJ databases">
        <authorList>
            <person name="Gaulin E."/>
            <person name="Dumas B."/>
        </authorList>
    </citation>
    <scope>NUCLEOTIDE SEQUENCE [LARGE SCALE GENOMIC DNA]</scope>
    <source>
        <strain evidence="4">CBS 568.67</strain>
    </source>
</reference>
<evidence type="ECO:0000313" key="5">
    <source>
        <dbReference type="Proteomes" id="UP000332933"/>
    </source>
</evidence>
<dbReference type="EMBL" id="VJMH01005146">
    <property type="protein sequence ID" value="KAF0699933.1"/>
    <property type="molecule type" value="Genomic_DNA"/>
</dbReference>
<evidence type="ECO:0000256" key="2">
    <source>
        <dbReference type="SAM" id="SignalP"/>
    </source>
</evidence>
<protein>
    <submittedName>
        <fullName evidence="4">Aste57867_9526 protein</fullName>
    </submittedName>
</protein>
<evidence type="ECO:0000313" key="4">
    <source>
        <dbReference type="EMBL" id="VFT86405.1"/>
    </source>
</evidence>
<name>A0A485KNH5_9STRA</name>
<sequence length="245" mass="24889">MSFRRALFAFAMLLALAFSVSAQTFPNPTSACQKCANVNPPNPNHPDCLVAYKNLPGKFCNKFLSGGVAQACCCPVAATCPAGVNLKADTCGCDTPGLPNPGVKPAAPLPAPTAKKTPIWVWILVGVGALVLIIVIWYCCCRGGDEVIVEEPVYVHQQPVYVQQPGYVVAQPTTVVYHDHGYSGGDVVAGAAVGAAVGMIGGVALGAALADAGDHGHYNGGGYGGGYGGEYNGGGGGNGDFAGDF</sequence>
<organism evidence="4 5">
    <name type="scientific">Aphanomyces stellatus</name>
    <dbReference type="NCBI Taxonomy" id="120398"/>
    <lineage>
        <taxon>Eukaryota</taxon>
        <taxon>Sar</taxon>
        <taxon>Stramenopiles</taxon>
        <taxon>Oomycota</taxon>
        <taxon>Saprolegniomycetes</taxon>
        <taxon>Saprolegniales</taxon>
        <taxon>Verrucalvaceae</taxon>
        <taxon>Aphanomyces</taxon>
    </lineage>
</organism>